<comment type="caution">
    <text evidence="4">The sequence shown here is derived from an EMBL/GenBank/DDBJ whole genome shotgun (WGS) entry which is preliminary data.</text>
</comment>
<dbReference type="InterPro" id="IPR004046">
    <property type="entry name" value="GST_C"/>
</dbReference>
<dbReference type="Pfam" id="PF13409">
    <property type="entry name" value="GST_N_2"/>
    <property type="match status" value="1"/>
</dbReference>
<sequence>MTLVVHHLQRSQSDRVVWLCEELGVPYELKIYQRDRKTLLAPAELKALYALPANRSIRNPETAPIFQDGDLTLSESSAIMEYLMTKHGNGRFKIPPSSPAYADYVYWFQWSVGTLQPTVQTPMTLQLAGVTDGSSPVVQAMQARVARALKSMDARLREKPYLAGDDFTAADIYAAFTVSTMRLFCPFPLTGYDGILQWLQRLAERPAYKAMIDKAEKGEDRGVVPTIMAEAPTAMWAYLEK</sequence>
<proteinExistence type="inferred from homology"/>
<name>A0ABR3TVV7_9PEZI</name>
<evidence type="ECO:0008006" key="6">
    <source>
        <dbReference type="Google" id="ProtNLM"/>
    </source>
</evidence>
<evidence type="ECO:0000259" key="2">
    <source>
        <dbReference type="PROSITE" id="PS50404"/>
    </source>
</evidence>
<evidence type="ECO:0000256" key="1">
    <source>
        <dbReference type="ARBA" id="ARBA00007409"/>
    </source>
</evidence>
<dbReference type="InterPro" id="IPR004045">
    <property type="entry name" value="Glutathione_S-Trfase_N"/>
</dbReference>
<dbReference type="PROSITE" id="PS50405">
    <property type="entry name" value="GST_CTER"/>
    <property type="match status" value="1"/>
</dbReference>
<dbReference type="Gene3D" id="1.20.1050.10">
    <property type="match status" value="1"/>
</dbReference>
<dbReference type="InterPro" id="IPR036282">
    <property type="entry name" value="Glutathione-S-Trfase_C_sf"/>
</dbReference>
<reference evidence="4 5" key="1">
    <citation type="journal article" date="2023" name="Plant Dis.">
        <title>First Report of Diplodia intermedia Causing Canker and Dieback Diseases on Apple Trees in Canada.</title>
        <authorList>
            <person name="Ellouze W."/>
            <person name="Ilyukhin E."/>
            <person name="Sulman M."/>
            <person name="Ali S."/>
        </authorList>
    </citation>
    <scope>NUCLEOTIDE SEQUENCE [LARGE SCALE GENOMIC DNA]</scope>
    <source>
        <strain evidence="4 5">M45-28</strain>
    </source>
</reference>
<keyword evidence="5" id="KW-1185">Reference proteome</keyword>
<dbReference type="SUPFAM" id="SSF47616">
    <property type="entry name" value="GST C-terminal domain-like"/>
    <property type="match status" value="1"/>
</dbReference>
<dbReference type="Pfam" id="PF00043">
    <property type="entry name" value="GST_C"/>
    <property type="match status" value="1"/>
</dbReference>
<dbReference type="SFLD" id="SFLDS00019">
    <property type="entry name" value="Glutathione_Transferase_(cytos"/>
    <property type="match status" value="1"/>
</dbReference>
<dbReference type="Proteomes" id="UP001521184">
    <property type="component" value="Unassembled WGS sequence"/>
</dbReference>
<dbReference type="PANTHER" id="PTHR44051">
    <property type="entry name" value="GLUTATHIONE S-TRANSFERASE-RELATED"/>
    <property type="match status" value="1"/>
</dbReference>
<feature type="domain" description="GST N-terminal" evidence="2">
    <location>
        <begin position="1"/>
        <end position="91"/>
    </location>
</feature>
<dbReference type="PROSITE" id="PS50404">
    <property type="entry name" value="GST_NTER"/>
    <property type="match status" value="1"/>
</dbReference>
<feature type="domain" description="GST C-terminal" evidence="3">
    <location>
        <begin position="97"/>
        <end position="226"/>
    </location>
</feature>
<dbReference type="EMBL" id="JAKEKT020000018">
    <property type="protein sequence ID" value="KAL1645726.1"/>
    <property type="molecule type" value="Genomic_DNA"/>
</dbReference>
<dbReference type="SUPFAM" id="SSF52833">
    <property type="entry name" value="Thioredoxin-like"/>
    <property type="match status" value="1"/>
</dbReference>
<dbReference type="InterPro" id="IPR010987">
    <property type="entry name" value="Glutathione-S-Trfase_C-like"/>
</dbReference>
<protein>
    <recommendedName>
        <fullName evidence="6">Glutathione s-transferase</fullName>
    </recommendedName>
</protein>
<accession>A0ABR3TVV7</accession>
<dbReference type="Gene3D" id="3.40.30.10">
    <property type="entry name" value="Glutaredoxin"/>
    <property type="match status" value="1"/>
</dbReference>
<dbReference type="SFLD" id="SFLDG01150">
    <property type="entry name" value="Main.1:_Beta-like"/>
    <property type="match status" value="1"/>
</dbReference>
<dbReference type="PANTHER" id="PTHR44051:SF9">
    <property type="entry name" value="GLUTATHIONE S-TRANSFERASE 1"/>
    <property type="match status" value="1"/>
</dbReference>
<evidence type="ECO:0000313" key="5">
    <source>
        <dbReference type="Proteomes" id="UP001521184"/>
    </source>
</evidence>
<evidence type="ECO:0000259" key="3">
    <source>
        <dbReference type="PROSITE" id="PS50405"/>
    </source>
</evidence>
<evidence type="ECO:0000313" key="4">
    <source>
        <dbReference type="EMBL" id="KAL1645726.1"/>
    </source>
</evidence>
<gene>
    <name evidence="4" type="ORF">SLS58_003610</name>
</gene>
<organism evidence="4 5">
    <name type="scientific">Diplodia intermedia</name>
    <dbReference type="NCBI Taxonomy" id="856260"/>
    <lineage>
        <taxon>Eukaryota</taxon>
        <taxon>Fungi</taxon>
        <taxon>Dikarya</taxon>
        <taxon>Ascomycota</taxon>
        <taxon>Pezizomycotina</taxon>
        <taxon>Dothideomycetes</taxon>
        <taxon>Dothideomycetes incertae sedis</taxon>
        <taxon>Botryosphaeriales</taxon>
        <taxon>Botryosphaeriaceae</taxon>
        <taxon>Diplodia</taxon>
    </lineage>
</organism>
<dbReference type="CDD" id="cd03046">
    <property type="entry name" value="GST_N_GTT1_like"/>
    <property type="match status" value="1"/>
</dbReference>
<dbReference type="InterPro" id="IPR040079">
    <property type="entry name" value="Glutathione_S-Trfase"/>
</dbReference>
<dbReference type="SFLD" id="SFLDG00358">
    <property type="entry name" value="Main_(cytGST)"/>
    <property type="match status" value="1"/>
</dbReference>
<comment type="similarity">
    <text evidence="1">Belongs to the GST superfamily.</text>
</comment>
<dbReference type="InterPro" id="IPR036249">
    <property type="entry name" value="Thioredoxin-like_sf"/>
</dbReference>